<feature type="transmembrane region" description="Helical" evidence="7">
    <location>
        <begin position="301"/>
        <end position="322"/>
    </location>
</feature>
<feature type="transmembrane region" description="Helical" evidence="7">
    <location>
        <begin position="199"/>
        <end position="219"/>
    </location>
</feature>
<feature type="transmembrane region" description="Helical" evidence="7">
    <location>
        <begin position="507"/>
        <end position="531"/>
    </location>
</feature>
<evidence type="ECO:0000256" key="5">
    <source>
        <dbReference type="ARBA" id="ARBA00022989"/>
    </source>
</evidence>
<reference evidence="9 10" key="1">
    <citation type="journal article" date="2019" name="Microb. Cell Fact.">
        <title>Exploring novel herbicidin analogues by transcriptional regulator overexpression and MS/MS molecular networking.</title>
        <authorList>
            <person name="Shi Y."/>
            <person name="Gu R."/>
            <person name="Li Y."/>
            <person name="Wang X."/>
            <person name="Ren W."/>
            <person name="Li X."/>
            <person name="Wang L."/>
            <person name="Xie Y."/>
            <person name="Hong B."/>
        </authorList>
    </citation>
    <scope>NUCLEOTIDE SEQUENCE [LARGE SCALE GENOMIC DNA]</scope>
    <source>
        <strain evidence="9 10">US-43</strain>
    </source>
</reference>
<feature type="transmembrane region" description="Helical" evidence="7">
    <location>
        <begin position="634"/>
        <end position="663"/>
    </location>
</feature>
<evidence type="ECO:0000256" key="1">
    <source>
        <dbReference type="ARBA" id="ARBA00004651"/>
    </source>
</evidence>
<dbReference type="InterPro" id="IPR004869">
    <property type="entry name" value="MMPL_dom"/>
</dbReference>
<dbReference type="RefSeq" id="WP_152263556.1">
    <property type="nucleotide sequence ID" value="NZ_VOKX01000022.1"/>
</dbReference>
<keyword evidence="4 7" id="KW-0812">Transmembrane</keyword>
<dbReference type="EMBL" id="VOKX01000022">
    <property type="protein sequence ID" value="KAB7846393.1"/>
    <property type="molecule type" value="Genomic_DNA"/>
</dbReference>
<evidence type="ECO:0000313" key="9">
    <source>
        <dbReference type="EMBL" id="KAB7846393.1"/>
    </source>
</evidence>
<proteinExistence type="inferred from homology"/>
<evidence type="ECO:0000256" key="4">
    <source>
        <dbReference type="ARBA" id="ARBA00022692"/>
    </source>
</evidence>
<evidence type="ECO:0000256" key="2">
    <source>
        <dbReference type="ARBA" id="ARBA00010157"/>
    </source>
</evidence>
<feature type="transmembrane region" description="Helical" evidence="7">
    <location>
        <begin position="543"/>
        <end position="561"/>
    </location>
</feature>
<evidence type="ECO:0000313" key="10">
    <source>
        <dbReference type="Proteomes" id="UP000327000"/>
    </source>
</evidence>
<comment type="caution">
    <text evidence="9">The sequence shown here is derived from an EMBL/GenBank/DDBJ whole genome shotgun (WGS) entry which is preliminary data.</text>
</comment>
<feature type="transmembrane region" description="Helical" evidence="7">
    <location>
        <begin position="175"/>
        <end position="192"/>
    </location>
</feature>
<evidence type="ECO:0000256" key="6">
    <source>
        <dbReference type="ARBA" id="ARBA00023136"/>
    </source>
</evidence>
<gene>
    <name evidence="9" type="ORF">FRZ00_12840</name>
</gene>
<organism evidence="9 10">
    <name type="scientific">Streptomyces mobaraensis</name>
    <name type="common">Streptoverticillium mobaraense</name>
    <dbReference type="NCBI Taxonomy" id="35621"/>
    <lineage>
        <taxon>Bacteria</taxon>
        <taxon>Bacillati</taxon>
        <taxon>Actinomycetota</taxon>
        <taxon>Actinomycetes</taxon>
        <taxon>Kitasatosporales</taxon>
        <taxon>Streptomycetaceae</taxon>
        <taxon>Streptomyces</taxon>
    </lineage>
</organism>
<dbReference type="AlphaFoldDB" id="A0A5N5W976"/>
<dbReference type="OrthoDB" id="3954616at2"/>
<evidence type="ECO:0000259" key="8">
    <source>
        <dbReference type="PROSITE" id="PS50156"/>
    </source>
</evidence>
<dbReference type="InterPro" id="IPR050545">
    <property type="entry name" value="Mycobact_MmpL"/>
</dbReference>
<dbReference type="PROSITE" id="PS50156">
    <property type="entry name" value="SSD"/>
    <property type="match status" value="1"/>
</dbReference>
<feature type="transmembrane region" description="Helical" evidence="7">
    <location>
        <begin position="357"/>
        <end position="379"/>
    </location>
</feature>
<feature type="domain" description="SSD" evidence="8">
    <location>
        <begin position="175"/>
        <end position="324"/>
    </location>
</feature>
<sequence length="714" mass="73266">MDAVRRRAWLVVVGALLAAVCAWALAPVALSALGTGGAVATGTEAGRAGRQAERLGVPSPDLLLTVDRPGEGGGTGTVREDVGAVVKTLSRHPAVRAVWSAQTTGNTWLRSKDGRSLLIGVRLRGTDKERKTAAPDVVAAARSAASRARVEPSGEVWTNREIDETIEHDLRRAELTAAPVLFLLLVLAYGSVVAALLPVLVAVTAVGCTLPVLGVLAQWTNVSRVAVSAASAVGLGMAVDYSLFLLARVREEMARGVDRETALTAALRSSGRSVAFSAAAVSTCLATAMVVPVPLLRGLSLAGMVVTVLSALVALLVLPSCLRLLGPRVRAWDPLARWRRTDTGDDSRFWRRTTRTVTARPLLAGGLAVLALVLMAVPFTHARLGLVDERTLPPSASAASAAARVGHEFAVPPEHVLSVVVTGLGARDAAPAYAARLNGLPGVAGVRVERTARSAAAGRGEAAVLLVASAAPPGTAEAEALVRRVREGPAPGAVAVAGRAAEIADSATAVCGALPTCGLLLATGLVVLLGLFTRSPVAPLKAVAVAAVSLGAGLGAMVLLFQDGHGRAVLGDFTAPGALDASTLLFVLFITLALSVDYEVFLLGRIREEYERSRDNRGSIVDGIARTGRLMTSAAAAVAVSTAAMGVSHVALLKLIGIGIALGALVDAVLVRGVLVPAVMAALGPANWWTPHGSRIARRTAVRGMTAHAKEGEG</sequence>
<accession>A0A5N5W976</accession>
<dbReference type="Pfam" id="PF03176">
    <property type="entry name" value="MMPL"/>
    <property type="match status" value="2"/>
</dbReference>
<protein>
    <submittedName>
        <fullName evidence="9">MMPL family transporter</fullName>
    </submittedName>
</protein>
<keyword evidence="3" id="KW-1003">Cell membrane</keyword>
<keyword evidence="5 7" id="KW-1133">Transmembrane helix</keyword>
<dbReference type="InterPro" id="IPR000731">
    <property type="entry name" value="SSD"/>
</dbReference>
<comment type="subcellular location">
    <subcellularLocation>
        <location evidence="1">Cell membrane</location>
        <topology evidence="1">Multi-pass membrane protein</topology>
    </subcellularLocation>
</comment>
<keyword evidence="6 7" id="KW-0472">Membrane</keyword>
<dbReference type="Gene3D" id="1.20.1640.10">
    <property type="entry name" value="Multidrug efflux transporter AcrB transmembrane domain"/>
    <property type="match status" value="2"/>
</dbReference>
<name>A0A5N5W976_STRMB</name>
<dbReference type="PANTHER" id="PTHR33406">
    <property type="entry name" value="MEMBRANE PROTEIN MJ1562-RELATED"/>
    <property type="match status" value="1"/>
</dbReference>
<evidence type="ECO:0000256" key="3">
    <source>
        <dbReference type="ARBA" id="ARBA00022475"/>
    </source>
</evidence>
<dbReference type="SUPFAM" id="SSF82866">
    <property type="entry name" value="Multidrug efflux transporter AcrB transmembrane domain"/>
    <property type="match status" value="2"/>
</dbReference>
<feature type="transmembrane region" description="Helical" evidence="7">
    <location>
        <begin position="581"/>
        <end position="604"/>
    </location>
</feature>
<dbReference type="Proteomes" id="UP000327000">
    <property type="component" value="Unassembled WGS sequence"/>
</dbReference>
<keyword evidence="10" id="KW-1185">Reference proteome</keyword>
<dbReference type="PANTHER" id="PTHR33406:SF11">
    <property type="entry name" value="MEMBRANE PROTEIN SCO6666-RELATED"/>
    <property type="match status" value="1"/>
</dbReference>
<feature type="transmembrane region" description="Helical" evidence="7">
    <location>
        <begin position="274"/>
        <end position="295"/>
    </location>
</feature>
<feature type="transmembrane region" description="Helical" evidence="7">
    <location>
        <begin position="669"/>
        <end position="689"/>
    </location>
</feature>
<dbReference type="GO" id="GO:0005886">
    <property type="term" value="C:plasma membrane"/>
    <property type="evidence" value="ECO:0007669"/>
    <property type="project" value="UniProtKB-SubCell"/>
</dbReference>
<feature type="transmembrane region" description="Helical" evidence="7">
    <location>
        <begin position="225"/>
        <end position="246"/>
    </location>
</feature>
<comment type="similarity">
    <text evidence="2">Belongs to the resistance-nodulation-cell division (RND) (TC 2.A.6) family. MmpL subfamily.</text>
</comment>
<evidence type="ECO:0000256" key="7">
    <source>
        <dbReference type="SAM" id="Phobius"/>
    </source>
</evidence>